<gene>
    <name evidence="4" type="ORF">TM35_000681190</name>
</gene>
<evidence type="ECO:0000313" key="5">
    <source>
        <dbReference type="Proteomes" id="UP000192257"/>
    </source>
</evidence>
<evidence type="ECO:0000313" key="4">
    <source>
        <dbReference type="EMBL" id="ORC83487.1"/>
    </source>
</evidence>
<dbReference type="STRING" id="67003.A0A1X0NFP7"/>
<proteinExistence type="predicted"/>
<dbReference type="RefSeq" id="XP_028877553.1">
    <property type="nucleotide sequence ID" value="XM_029031166.1"/>
</dbReference>
<keyword evidence="5" id="KW-1185">Reference proteome</keyword>
<dbReference type="VEuPathDB" id="TriTrypDB:TM35_000681190"/>
<evidence type="ECO:0000259" key="3">
    <source>
        <dbReference type="Pfam" id="PF21406"/>
    </source>
</evidence>
<dbReference type="Gene3D" id="2.60.120.1540">
    <property type="match status" value="1"/>
</dbReference>
<evidence type="ECO:0000256" key="2">
    <source>
        <dbReference type="SAM" id="SignalP"/>
    </source>
</evidence>
<accession>A0A1X0NFP7</accession>
<feature type="compositionally biased region" description="Polar residues" evidence="1">
    <location>
        <begin position="82"/>
        <end position="99"/>
    </location>
</feature>
<feature type="chain" id="PRO_5010872140" description="Complement component 3 CUB domain-containing protein" evidence="2">
    <location>
        <begin position="25"/>
        <end position="156"/>
    </location>
</feature>
<comment type="caution">
    <text evidence="4">The sequence shown here is derived from an EMBL/GenBank/DDBJ whole genome shotgun (WGS) entry which is preliminary data.</text>
</comment>
<feature type="domain" description="Complement component 3 CUB" evidence="3">
    <location>
        <begin position="25"/>
        <end position="44"/>
    </location>
</feature>
<dbReference type="Proteomes" id="UP000192257">
    <property type="component" value="Unassembled WGS sequence"/>
</dbReference>
<dbReference type="PROSITE" id="PS51257">
    <property type="entry name" value="PROKAR_LIPOPROTEIN"/>
    <property type="match status" value="1"/>
</dbReference>
<protein>
    <recommendedName>
        <fullName evidence="3">Complement component 3 CUB domain-containing protein</fullName>
    </recommendedName>
</protein>
<dbReference type="GeneID" id="39990946"/>
<dbReference type="InterPro" id="IPR049466">
    <property type="entry name" value="C3_CUB1"/>
</dbReference>
<dbReference type="Pfam" id="PF21406">
    <property type="entry name" value="C3_CUB1"/>
    <property type="match status" value="1"/>
</dbReference>
<evidence type="ECO:0000256" key="1">
    <source>
        <dbReference type="SAM" id="MobiDB-lite"/>
    </source>
</evidence>
<dbReference type="AlphaFoldDB" id="A0A1X0NFP7"/>
<sequence length="156" mass="16200">MVMMRYVLCILALLLSCACVHVLAEEVPAADLSDQVPDTESETKILLQGTPVAQIPEGACPPEGPEECKKVDKVPPLGQCTKGDTSGPTVSSGECNTSGAKPGPDDGGSECIPGAPKTNERPCPPPPPGEQPPSLPPPPPPQEEDLLHKQPDVLQA</sequence>
<dbReference type="EMBL" id="NBCO01000068">
    <property type="protein sequence ID" value="ORC83487.1"/>
    <property type="molecule type" value="Genomic_DNA"/>
</dbReference>
<dbReference type="OrthoDB" id="6359008at2759"/>
<feature type="region of interest" description="Disordered" evidence="1">
    <location>
        <begin position="54"/>
        <end position="156"/>
    </location>
</feature>
<feature type="compositionally biased region" description="Basic and acidic residues" evidence="1">
    <location>
        <begin position="145"/>
        <end position="156"/>
    </location>
</feature>
<organism evidence="4 5">
    <name type="scientific">Trypanosoma theileri</name>
    <dbReference type="NCBI Taxonomy" id="67003"/>
    <lineage>
        <taxon>Eukaryota</taxon>
        <taxon>Discoba</taxon>
        <taxon>Euglenozoa</taxon>
        <taxon>Kinetoplastea</taxon>
        <taxon>Metakinetoplastina</taxon>
        <taxon>Trypanosomatida</taxon>
        <taxon>Trypanosomatidae</taxon>
        <taxon>Trypanosoma</taxon>
    </lineage>
</organism>
<feature type="non-terminal residue" evidence="4">
    <location>
        <position position="156"/>
    </location>
</feature>
<feature type="signal peptide" evidence="2">
    <location>
        <begin position="1"/>
        <end position="24"/>
    </location>
</feature>
<reference evidence="4 5" key="1">
    <citation type="submission" date="2017-03" db="EMBL/GenBank/DDBJ databases">
        <title>An alternative strategy for trypanosome survival in the mammalian bloodstream revealed through genome and transcriptome analysis of the ubiquitous bovine parasite Trypanosoma (Megatrypanum) theileri.</title>
        <authorList>
            <person name="Kelly S."/>
            <person name="Ivens A."/>
            <person name="Mott A."/>
            <person name="O'Neill E."/>
            <person name="Emms D."/>
            <person name="Macleod O."/>
            <person name="Voorheis P."/>
            <person name="Matthews J."/>
            <person name="Matthews K."/>
            <person name="Carrington M."/>
        </authorList>
    </citation>
    <scope>NUCLEOTIDE SEQUENCE [LARGE SCALE GENOMIC DNA]</scope>
    <source>
        <strain evidence="4">Edinburgh</strain>
    </source>
</reference>
<feature type="compositionally biased region" description="Pro residues" evidence="1">
    <location>
        <begin position="122"/>
        <end position="141"/>
    </location>
</feature>
<name>A0A1X0NFP7_9TRYP</name>
<keyword evidence="2" id="KW-0732">Signal</keyword>